<dbReference type="OrthoDB" id="64353at2759"/>
<name>A0A8J5XNY6_DIALT</name>
<dbReference type="Pfam" id="PF16661">
    <property type="entry name" value="Lactamase_B_6"/>
    <property type="match status" value="1"/>
</dbReference>
<protein>
    <recommendedName>
        <fullName evidence="4">Cleavage and polyadenylation specificity factor subunit 2</fullName>
    </recommendedName>
    <alternativeName>
        <fullName evidence="4">Cleavage and polyadenylation specificity factor 100 kDa subunit</fullName>
    </alternativeName>
</protein>
<keyword evidence="9" id="KW-1185">Reference proteome</keyword>
<dbReference type="InterPro" id="IPR035639">
    <property type="entry name" value="CPSF2_MBL"/>
</dbReference>
<feature type="compositionally biased region" description="Acidic residues" evidence="5">
    <location>
        <begin position="574"/>
        <end position="587"/>
    </location>
</feature>
<evidence type="ECO:0000259" key="6">
    <source>
        <dbReference type="SMART" id="SM00849"/>
    </source>
</evidence>
<keyword evidence="4" id="KW-0694">RNA-binding</keyword>
<dbReference type="SMART" id="SM01027">
    <property type="entry name" value="Beta-Casp"/>
    <property type="match status" value="1"/>
</dbReference>
<dbReference type="InterPro" id="IPR001279">
    <property type="entry name" value="Metallo-B-lactamas"/>
</dbReference>
<evidence type="ECO:0000256" key="2">
    <source>
        <dbReference type="ARBA" id="ARBA00022664"/>
    </source>
</evidence>
<dbReference type="InterPro" id="IPR025069">
    <property type="entry name" value="Cpsf2_C"/>
</dbReference>
<dbReference type="CDD" id="cd16293">
    <property type="entry name" value="CPSF2-like_MBL-fold"/>
    <property type="match status" value="1"/>
</dbReference>
<sequence length="941" mass="97760">MPIGVEPSLTRVRFRPLLGDGPDEPLCGVLEIDECTLLLDVGCTERFDLAALEPLRALAPSIDAVLLSHADLAHLGGLAYAYGALGLRCPVYATLPVWRMGQMFIYDAFQARASECGGDVDGFDLDDVDDAFAHVTQLKYSQTVRLRGPCAQGVSITPLPAGRTLGGALWRITREAEDVLYAPDIGAEQERLFNATALASVRRPSALIVTAHALSRELPPRKQRVAAFLNAAVGALRAGAPVLVPVDSAGRCLEIAHVLDAHWASAKLAHYPIALVGHTALNTLEFAKAQMEWMSDAVIRAFDVSGQPLAFKHVYPCHSLDELASFLADAPSTAPALVLVTTEACDMGLSRALLAEWLAEPARLVILPTDAPPHSTARRLRHACAPGGGDSAGGGAGAAVPSQPARTVRLPRWVQLPLVGDALEAWRERRAAQRRLEAYRRRQLLAAATAPASEGAAVSAMAAAEAEAAPASAVQNVLALAHATAVGAHALMPHVTDRFTRADEWGELVSEREWGELARVAEASARDSGEAGLLARTASLGGRAPHGGSSGGKRSADEAKLGRPTRAGGRGEGENEEDEGEEDAEDADAVRRAAALAPGSLRHRLLKSDARGGGDDDAGAGADSADAGANAAPTTWVEELGEPVQVRCRVLHVDLGGDVDARSFRALLGAVAPRALVLLRASTADKAAARAAAAKSGCRRVSAPACGEVIDLSSGVQTLKVRLPDAFIDGLHFQQIGQWDVARVRARLRPADNGARDAAVDEPGGGGGAAAAPAVAVDEATMGVASERAVDGNGTGECSASADGVPRAEGADALADVARAGVPMPGTALRLPTLWPLAADEPASAGGGASDGAARALAPLAGSRPAERPSTLLAKGDVRLSDLRGVLTRAGHVAEFEAGVLVVNGSVRLRRGGAGQVAIDGPWSDDYFAVRQLLYAQFWRV</sequence>
<dbReference type="Pfam" id="PF13299">
    <property type="entry name" value="CPSF100_C"/>
    <property type="match status" value="1"/>
</dbReference>
<dbReference type="EMBL" id="JAGTXO010000014">
    <property type="protein sequence ID" value="KAG8464044.1"/>
    <property type="molecule type" value="Genomic_DNA"/>
</dbReference>
<organism evidence="8 9">
    <name type="scientific">Diacronema lutheri</name>
    <name type="common">Unicellular marine alga</name>
    <name type="synonym">Monochrysis lutheri</name>
    <dbReference type="NCBI Taxonomy" id="2081491"/>
    <lineage>
        <taxon>Eukaryota</taxon>
        <taxon>Haptista</taxon>
        <taxon>Haptophyta</taxon>
        <taxon>Pavlovophyceae</taxon>
        <taxon>Pavlovales</taxon>
        <taxon>Pavlovaceae</taxon>
        <taxon>Diacronema</taxon>
    </lineage>
</organism>
<dbReference type="Pfam" id="PF10996">
    <property type="entry name" value="Beta-Casp"/>
    <property type="match status" value="1"/>
</dbReference>
<feature type="compositionally biased region" description="Low complexity" evidence="5">
    <location>
        <begin position="619"/>
        <end position="632"/>
    </location>
</feature>
<dbReference type="InterPro" id="IPR022712">
    <property type="entry name" value="Beta_Casp"/>
</dbReference>
<dbReference type="InterPro" id="IPR027075">
    <property type="entry name" value="CPSF2"/>
</dbReference>
<dbReference type="SUPFAM" id="SSF56281">
    <property type="entry name" value="Metallo-hydrolase/oxidoreductase"/>
    <property type="match status" value="1"/>
</dbReference>
<dbReference type="SMART" id="SM00849">
    <property type="entry name" value="Lactamase_B"/>
    <property type="match status" value="1"/>
</dbReference>
<dbReference type="PANTHER" id="PTHR45922:SF1">
    <property type="entry name" value="CLEAVAGE AND POLYADENYLATION SPECIFICITY FACTOR SUBUNIT 2"/>
    <property type="match status" value="1"/>
</dbReference>
<comment type="caution">
    <text evidence="8">The sequence shown here is derived from an EMBL/GenBank/DDBJ whole genome shotgun (WGS) entry which is preliminary data.</text>
</comment>
<dbReference type="Gene3D" id="3.60.15.10">
    <property type="entry name" value="Ribonuclease Z/Hydroxyacylglutathione hydrolase-like"/>
    <property type="match status" value="1"/>
</dbReference>
<feature type="region of interest" description="Disordered" evidence="5">
    <location>
        <begin position="539"/>
        <end position="588"/>
    </location>
</feature>
<dbReference type="Proteomes" id="UP000751190">
    <property type="component" value="Unassembled WGS sequence"/>
</dbReference>
<accession>A0A8J5XNY6</accession>
<evidence type="ECO:0000259" key="7">
    <source>
        <dbReference type="SMART" id="SM01027"/>
    </source>
</evidence>
<dbReference type="GO" id="GO:0003723">
    <property type="term" value="F:RNA binding"/>
    <property type="evidence" value="ECO:0007669"/>
    <property type="project" value="UniProtKB-KW"/>
</dbReference>
<feature type="region of interest" description="Disordered" evidence="5">
    <location>
        <begin position="602"/>
        <end position="632"/>
    </location>
</feature>
<keyword evidence="2 4" id="KW-0507">mRNA processing</keyword>
<evidence type="ECO:0000256" key="3">
    <source>
        <dbReference type="ARBA" id="ARBA00023242"/>
    </source>
</evidence>
<dbReference type="GO" id="GO:0005847">
    <property type="term" value="C:mRNA cleavage and polyadenylation specificity factor complex"/>
    <property type="evidence" value="ECO:0007669"/>
    <property type="project" value="InterPro"/>
</dbReference>
<dbReference type="InterPro" id="IPR036866">
    <property type="entry name" value="RibonucZ/Hydroxyglut_hydro"/>
</dbReference>
<keyword evidence="3 4" id="KW-0539">Nucleus</keyword>
<evidence type="ECO:0000256" key="4">
    <source>
        <dbReference type="RuleBase" id="RU365006"/>
    </source>
</evidence>
<dbReference type="OMA" id="QSRHNME"/>
<evidence type="ECO:0000313" key="8">
    <source>
        <dbReference type="EMBL" id="KAG8464044.1"/>
    </source>
</evidence>
<evidence type="ECO:0000313" key="9">
    <source>
        <dbReference type="Proteomes" id="UP000751190"/>
    </source>
</evidence>
<dbReference type="AlphaFoldDB" id="A0A8J5XNY6"/>
<evidence type="ECO:0000256" key="1">
    <source>
        <dbReference type="ARBA" id="ARBA00004123"/>
    </source>
</evidence>
<gene>
    <name evidence="8" type="ORF">KFE25_000212</name>
</gene>
<evidence type="ECO:0000256" key="5">
    <source>
        <dbReference type="SAM" id="MobiDB-lite"/>
    </source>
</evidence>
<feature type="domain" description="Metallo-beta-lactamase" evidence="6">
    <location>
        <begin position="24"/>
        <end position="212"/>
    </location>
</feature>
<proteinExistence type="inferred from homology"/>
<comment type="subcellular location">
    <subcellularLocation>
        <location evidence="1 4">Nucleus</location>
    </subcellularLocation>
</comment>
<reference evidence="8" key="1">
    <citation type="submission" date="2021-05" db="EMBL/GenBank/DDBJ databases">
        <title>The genome of the haptophyte Pavlova lutheri (Diacronema luteri, Pavlovales) - a model for lipid biosynthesis in eukaryotic algae.</title>
        <authorList>
            <person name="Hulatt C.J."/>
            <person name="Posewitz M.C."/>
        </authorList>
    </citation>
    <scope>NUCLEOTIDE SEQUENCE</scope>
    <source>
        <strain evidence="8">NIVA-4/92</strain>
    </source>
</reference>
<feature type="domain" description="Beta-Casp" evidence="7">
    <location>
        <begin position="252"/>
        <end position="380"/>
    </location>
</feature>
<comment type="similarity">
    <text evidence="4">Belongs to the metallo-beta-lactamase superfamily. RNA-metabolizing metallo-beta-lactamase-like family. CPSF2/YSH1 subfamily.</text>
</comment>
<dbReference type="PANTHER" id="PTHR45922">
    <property type="entry name" value="CLEAVAGE AND POLYADENYLATION SPECIFICITY FACTOR SUBUNIT 2"/>
    <property type="match status" value="1"/>
</dbReference>
<dbReference type="GO" id="GO:0006398">
    <property type="term" value="P:mRNA 3'-end processing by stem-loop binding and cleavage"/>
    <property type="evidence" value="ECO:0007669"/>
    <property type="project" value="InterPro"/>
</dbReference>